<gene>
    <name evidence="9" type="ORF">HHL10_27230</name>
</gene>
<feature type="transmembrane region" description="Helical" evidence="7">
    <location>
        <begin position="162"/>
        <end position="188"/>
    </location>
</feature>
<keyword evidence="10" id="KW-1185">Reference proteome</keyword>
<proteinExistence type="inferred from homology"/>
<evidence type="ECO:0000256" key="4">
    <source>
        <dbReference type="ARBA" id="ARBA00022692"/>
    </source>
</evidence>
<dbReference type="PANTHER" id="PTHR13325">
    <property type="entry name" value="PROTEASE M50 MEMBRANE-BOUND TRANSCRIPTION FACTOR SITE 2 PROTEASE"/>
    <property type="match status" value="1"/>
</dbReference>
<accession>A0A848FEM1</accession>
<evidence type="ECO:0000256" key="5">
    <source>
        <dbReference type="ARBA" id="ARBA00022989"/>
    </source>
</evidence>
<evidence type="ECO:0000256" key="7">
    <source>
        <dbReference type="SAM" id="Phobius"/>
    </source>
</evidence>
<comment type="cofactor">
    <cofactor evidence="1">
        <name>Zn(2+)</name>
        <dbReference type="ChEBI" id="CHEBI:29105"/>
    </cofactor>
</comment>
<evidence type="ECO:0000256" key="6">
    <source>
        <dbReference type="ARBA" id="ARBA00023136"/>
    </source>
</evidence>
<dbReference type="Pfam" id="PF02163">
    <property type="entry name" value="Peptidase_M50"/>
    <property type="match status" value="1"/>
</dbReference>
<feature type="domain" description="Peptidase M50" evidence="8">
    <location>
        <begin position="180"/>
        <end position="259"/>
    </location>
</feature>
<feature type="transmembrane region" description="Helical" evidence="7">
    <location>
        <begin position="238"/>
        <end position="259"/>
    </location>
</feature>
<feature type="transmembrane region" description="Helical" evidence="7">
    <location>
        <begin position="369"/>
        <end position="388"/>
    </location>
</feature>
<sequence>MREELNLLPGPVLADGQPSHTLHDPVRNLFFQLDWATFQVLSRWHLGDAGAILAAVRRDTPLALEVQDLEGVLRFLHENQLLHVPPGQSAELAARLKARRGSLGQRLLHGYLFFRIPLAHPDRWLTRWAPRMGFFFSARFLWLTLAALVLGVAQAAREGERFAATLVDTLTWSGLASYGLALTLVKVLHELGHAFTAKRLGCRVPTMGVAFLVMWPVAYTDTNEVWKLTRRRERLQVAAAGVLTELAIAAWATLAWGLLPEGTAKGLAFLLATTTWVSTLAINASPFMRFDGYFLLADWLEMPNLHARAFALARWDLRERLFGLGEPVPEHFKRRRHAGLVLFAWATWIYRLVVFLGIAALVYTFFIKAVGILLFIVEIGWFVLMPFLNEFKAWRERWPRLKTRRRAWGSLGAAAGLLLLMAVPLPTRIGASALLRPVEQFVVYAPEHAQLRALPVAQGQRVAAGTALLELASPDLDGHRRGVQARLERLRWQASAGVFDAEQRAQWQLLQEQLATAEAEWAAIEAEAARFTPLAPFDGVLRDLDPELRPGDWLRAREPLARLVSGQGQMVVAYLDGEEVARIAPGHGARFYADGLEGPFLPLEVVEVEKDAARTLPEAELSAPHGGTVLVREKQGQLYPEHGVYRVTLKPTGDVGALAGQAWRGKVVIAGDWQAPGWRYLRSAVAVFWREAGF</sequence>
<dbReference type="AlphaFoldDB" id="A0A848FEM1"/>
<dbReference type="GO" id="GO:0031293">
    <property type="term" value="P:membrane protein intracellular domain proteolysis"/>
    <property type="evidence" value="ECO:0007669"/>
    <property type="project" value="TreeGrafter"/>
</dbReference>
<dbReference type="Proteomes" id="UP000574067">
    <property type="component" value="Unassembled WGS sequence"/>
</dbReference>
<dbReference type="GO" id="GO:0016020">
    <property type="term" value="C:membrane"/>
    <property type="evidence" value="ECO:0007669"/>
    <property type="project" value="InterPro"/>
</dbReference>
<evidence type="ECO:0000313" key="10">
    <source>
        <dbReference type="Proteomes" id="UP000574067"/>
    </source>
</evidence>
<dbReference type="EMBL" id="JABBFW010000037">
    <property type="protein sequence ID" value="NML18667.1"/>
    <property type="molecule type" value="Genomic_DNA"/>
</dbReference>
<protein>
    <submittedName>
        <fullName evidence="9">HlyD family efflux transporter periplasmic adaptor subunit</fullName>
    </submittedName>
</protein>
<keyword evidence="6 7" id="KW-0472">Membrane</keyword>
<dbReference type="InterPro" id="IPR001193">
    <property type="entry name" value="MBTPS2"/>
</dbReference>
<evidence type="ECO:0000256" key="3">
    <source>
        <dbReference type="ARBA" id="ARBA00007931"/>
    </source>
</evidence>
<dbReference type="PANTHER" id="PTHR13325:SF3">
    <property type="entry name" value="MEMBRANE-BOUND TRANSCRIPTION FACTOR SITE-2 PROTEASE"/>
    <property type="match status" value="1"/>
</dbReference>
<reference evidence="9 10" key="1">
    <citation type="submission" date="2020-04" db="EMBL/GenBank/DDBJ databases">
        <title>Azohydromonas sp. isolated from soil.</title>
        <authorList>
            <person name="Dahal R.H."/>
        </authorList>
    </citation>
    <scope>NUCLEOTIDE SEQUENCE [LARGE SCALE GENOMIC DNA]</scope>
    <source>
        <strain evidence="9 10">G-1-1-14</strain>
    </source>
</reference>
<evidence type="ECO:0000256" key="1">
    <source>
        <dbReference type="ARBA" id="ARBA00001947"/>
    </source>
</evidence>
<organism evidence="9 10">
    <name type="scientific">Azohydromonas caseinilytica</name>
    <dbReference type="NCBI Taxonomy" id="2728836"/>
    <lineage>
        <taxon>Bacteria</taxon>
        <taxon>Pseudomonadati</taxon>
        <taxon>Pseudomonadota</taxon>
        <taxon>Betaproteobacteria</taxon>
        <taxon>Burkholderiales</taxon>
        <taxon>Sphaerotilaceae</taxon>
        <taxon>Azohydromonas</taxon>
    </lineage>
</organism>
<name>A0A848FEM1_9BURK</name>
<evidence type="ECO:0000259" key="8">
    <source>
        <dbReference type="Pfam" id="PF02163"/>
    </source>
</evidence>
<dbReference type="GO" id="GO:0004222">
    <property type="term" value="F:metalloendopeptidase activity"/>
    <property type="evidence" value="ECO:0007669"/>
    <property type="project" value="InterPro"/>
</dbReference>
<comment type="subcellular location">
    <subcellularLocation>
        <location evidence="2">Endomembrane system</location>
        <topology evidence="2">Multi-pass membrane protein</topology>
    </subcellularLocation>
</comment>
<evidence type="ECO:0000313" key="9">
    <source>
        <dbReference type="EMBL" id="NML18667.1"/>
    </source>
</evidence>
<feature type="transmembrane region" description="Helical" evidence="7">
    <location>
        <begin position="133"/>
        <end position="156"/>
    </location>
</feature>
<dbReference type="GO" id="GO:0005737">
    <property type="term" value="C:cytoplasm"/>
    <property type="evidence" value="ECO:0007669"/>
    <property type="project" value="TreeGrafter"/>
</dbReference>
<dbReference type="GO" id="GO:0012505">
    <property type="term" value="C:endomembrane system"/>
    <property type="evidence" value="ECO:0007669"/>
    <property type="project" value="UniProtKB-SubCell"/>
</dbReference>
<comment type="similarity">
    <text evidence="3">Belongs to the peptidase M50B family.</text>
</comment>
<keyword evidence="5 7" id="KW-1133">Transmembrane helix</keyword>
<comment type="caution">
    <text evidence="9">The sequence shown here is derived from an EMBL/GenBank/DDBJ whole genome shotgun (WGS) entry which is preliminary data.</text>
</comment>
<feature type="transmembrane region" description="Helical" evidence="7">
    <location>
        <begin position="340"/>
        <end position="363"/>
    </location>
</feature>
<evidence type="ECO:0000256" key="2">
    <source>
        <dbReference type="ARBA" id="ARBA00004127"/>
    </source>
</evidence>
<feature type="transmembrane region" description="Helical" evidence="7">
    <location>
        <begin position="408"/>
        <end position="427"/>
    </location>
</feature>
<keyword evidence="4 7" id="KW-0812">Transmembrane</keyword>
<dbReference type="InterPro" id="IPR008915">
    <property type="entry name" value="Peptidase_M50"/>
</dbReference>